<dbReference type="EMBL" id="QUSW01000002">
    <property type="protein sequence ID" value="RQP24990.1"/>
    <property type="molecule type" value="Genomic_DNA"/>
</dbReference>
<comment type="caution">
    <text evidence="2">The sequence shown here is derived from an EMBL/GenBank/DDBJ whole genome shotgun (WGS) entry which is preliminary data.</text>
</comment>
<dbReference type="Proteomes" id="UP000267464">
    <property type="component" value="Unassembled WGS sequence"/>
</dbReference>
<dbReference type="OrthoDB" id="9783941at2"/>
<dbReference type="AlphaFoldDB" id="A0A3N7HRW4"/>
<dbReference type="PANTHER" id="PTHR33376">
    <property type="match status" value="1"/>
</dbReference>
<accession>A0A3N7HRW4</accession>
<dbReference type="PANTHER" id="PTHR33376:SF4">
    <property type="entry name" value="SIALIC ACID-BINDING PERIPLASMIC PROTEIN SIAP"/>
    <property type="match status" value="1"/>
</dbReference>
<evidence type="ECO:0000313" key="3">
    <source>
        <dbReference type="Proteomes" id="UP000267464"/>
    </source>
</evidence>
<keyword evidence="3" id="KW-1185">Reference proteome</keyword>
<sequence length="328" mass="36373">MSTLITRRSFAAATLGGLLLPQAKALSSWKLATGYRAESFHTQNISTLAREVGVATQGSFVIDIHPNNTLAKLNDIRSAVESGKAQAGESILTSMTGEIPLAGADSVPFIVSSYADARRMWKHQRPMLEKHFQERGLVLLYAVPWPPQGLYSSKPVTGIADFKGTRMRTYNSTTARIAALMQAQGVDVPMVEVGKAFAEGRVDNMITSAVTGVENKVWSHVKYFYEINAWFPKNVVFANAKAMAELEPLARDALLRAASAAEQRGWETSERLAFESVEELRRNGMKIERVPRDFNIDLKRMGERFSLEWVRQVGPEANGVFIPYFTQA</sequence>
<dbReference type="InterPro" id="IPR038404">
    <property type="entry name" value="TRAP_DctP_sf"/>
</dbReference>
<protein>
    <submittedName>
        <fullName evidence="2">C4-dicarboxylate ABC transporter substrate-binding protein</fullName>
    </submittedName>
</protein>
<evidence type="ECO:0000313" key="2">
    <source>
        <dbReference type="EMBL" id="RQP24990.1"/>
    </source>
</evidence>
<dbReference type="InterPro" id="IPR018389">
    <property type="entry name" value="DctP_fam"/>
</dbReference>
<dbReference type="Pfam" id="PF03480">
    <property type="entry name" value="DctP"/>
    <property type="match status" value="1"/>
</dbReference>
<dbReference type="RefSeq" id="WP_124539898.1">
    <property type="nucleotide sequence ID" value="NZ_QUSW01000002.1"/>
</dbReference>
<organism evidence="2 3">
    <name type="scientific">Piscinibacter terrae</name>
    <dbReference type="NCBI Taxonomy" id="2496871"/>
    <lineage>
        <taxon>Bacteria</taxon>
        <taxon>Pseudomonadati</taxon>
        <taxon>Pseudomonadota</taxon>
        <taxon>Betaproteobacteria</taxon>
        <taxon>Burkholderiales</taxon>
        <taxon>Sphaerotilaceae</taxon>
        <taxon>Piscinibacter</taxon>
    </lineage>
</organism>
<reference evidence="2 3" key="2">
    <citation type="submission" date="2018-12" db="EMBL/GenBank/DDBJ databases">
        <title>Rhizobacter gummiphilus sp. nov., a rubber-degrading bacterium isolated from the soil of a botanical garden in Japan.</title>
        <authorList>
            <person name="Shunsuke S.S."/>
        </authorList>
    </citation>
    <scope>NUCLEOTIDE SEQUENCE [LARGE SCALE GENOMIC DNA]</scope>
    <source>
        <strain evidence="2 3">S-16</strain>
    </source>
</reference>
<dbReference type="GO" id="GO:0055085">
    <property type="term" value="P:transmembrane transport"/>
    <property type="evidence" value="ECO:0007669"/>
    <property type="project" value="InterPro"/>
</dbReference>
<dbReference type="Gene3D" id="3.40.190.170">
    <property type="entry name" value="Bacterial extracellular solute-binding protein, family 7"/>
    <property type="match status" value="1"/>
</dbReference>
<evidence type="ECO:0000256" key="1">
    <source>
        <dbReference type="ARBA" id="ARBA00022729"/>
    </source>
</evidence>
<name>A0A3N7HRW4_9BURK</name>
<dbReference type="CDD" id="cd13602">
    <property type="entry name" value="PBP2_TRAP_BpDctp6_7"/>
    <property type="match status" value="1"/>
</dbReference>
<dbReference type="NCBIfam" id="NF037995">
    <property type="entry name" value="TRAP_S1"/>
    <property type="match status" value="1"/>
</dbReference>
<reference evidence="2 3" key="1">
    <citation type="submission" date="2018-08" db="EMBL/GenBank/DDBJ databases">
        <authorList>
            <person name="Khan S.A."/>
            <person name="Jeon C.O."/>
            <person name="Chun B.H."/>
            <person name="Jeong S.E."/>
        </authorList>
    </citation>
    <scope>NUCLEOTIDE SEQUENCE [LARGE SCALE GENOMIC DNA]</scope>
    <source>
        <strain evidence="2 3">S-16</strain>
    </source>
</reference>
<gene>
    <name evidence="2" type="ORF">DZC73_09020</name>
</gene>
<proteinExistence type="predicted"/>
<keyword evidence="1" id="KW-0732">Signal</keyword>